<reference evidence="2 3" key="1">
    <citation type="submission" date="2019-09" db="EMBL/GenBank/DDBJ databases">
        <title>Draft genome sequence of Bacillus sp. JC-7.</title>
        <authorList>
            <person name="Tanaka N."/>
            <person name="Shiwa Y."/>
            <person name="Fujita N."/>
            <person name="Tanasupawat S."/>
        </authorList>
    </citation>
    <scope>NUCLEOTIDE SEQUENCE [LARGE SCALE GENOMIC DNA]</scope>
    <source>
        <strain evidence="2 3">JC-7</strain>
    </source>
</reference>
<dbReference type="Proteomes" id="UP000391919">
    <property type="component" value="Unassembled WGS sequence"/>
</dbReference>
<keyword evidence="1" id="KW-0472">Membrane</keyword>
<organism evidence="2 3">
    <name type="scientific">Weizmannia acidilactici</name>
    <dbReference type="NCBI Taxonomy" id="2607726"/>
    <lineage>
        <taxon>Bacteria</taxon>
        <taxon>Bacillati</taxon>
        <taxon>Bacillota</taxon>
        <taxon>Bacilli</taxon>
        <taxon>Bacillales</taxon>
        <taxon>Bacillaceae</taxon>
        <taxon>Heyndrickxia</taxon>
    </lineage>
</organism>
<protein>
    <submittedName>
        <fullName evidence="2">Uncharacterized protein</fullName>
    </submittedName>
</protein>
<keyword evidence="1" id="KW-0812">Transmembrane</keyword>
<proteinExistence type="predicted"/>
<gene>
    <name evidence="2" type="ORF">BpJC7_26010</name>
</gene>
<dbReference type="EMBL" id="BKZQ01000043">
    <property type="protein sequence ID" value="GER71298.1"/>
    <property type="molecule type" value="Genomic_DNA"/>
</dbReference>
<evidence type="ECO:0000256" key="1">
    <source>
        <dbReference type="SAM" id="Phobius"/>
    </source>
</evidence>
<keyword evidence="3" id="KW-1185">Reference proteome</keyword>
<accession>A0A5J4JL57</accession>
<dbReference type="RefSeq" id="WP_151697807.1">
    <property type="nucleotide sequence ID" value="NZ_BKZP01000018.1"/>
</dbReference>
<keyword evidence="1" id="KW-1133">Transmembrane helix</keyword>
<sequence>MDCILEISCSGSCGHHYTEIGWKEIDSQMTVPQLAVLISIGTIIGLEVSGKGLAASILAAGTFFGFLAVIEWITLKWNAAETVIRCKSVPVIANGINQAEAAFNRG</sequence>
<dbReference type="AlphaFoldDB" id="A0A5J4JL57"/>
<evidence type="ECO:0000313" key="2">
    <source>
        <dbReference type="EMBL" id="GER71298.1"/>
    </source>
</evidence>
<name>A0A5J4JL57_9BACI</name>
<comment type="caution">
    <text evidence="2">The sequence shown here is derived from an EMBL/GenBank/DDBJ whole genome shotgun (WGS) entry which is preliminary data.</text>
</comment>
<feature type="transmembrane region" description="Helical" evidence="1">
    <location>
        <begin position="52"/>
        <end position="75"/>
    </location>
</feature>
<evidence type="ECO:0000313" key="3">
    <source>
        <dbReference type="Proteomes" id="UP000391919"/>
    </source>
</evidence>